<keyword evidence="2" id="KW-1185">Reference proteome</keyword>
<reference evidence="1 2" key="1">
    <citation type="journal article" date="2015" name="Genome Announc.">
        <title>Expanding the biotechnology potential of lactobacilli through comparative genomics of 213 strains and associated genera.</title>
        <authorList>
            <person name="Sun Z."/>
            <person name="Harris H.M."/>
            <person name="McCann A."/>
            <person name="Guo C."/>
            <person name="Argimon S."/>
            <person name="Zhang W."/>
            <person name="Yang X."/>
            <person name="Jeffery I.B."/>
            <person name="Cooney J.C."/>
            <person name="Kagawa T.F."/>
            <person name="Liu W."/>
            <person name="Song Y."/>
            <person name="Salvetti E."/>
            <person name="Wrobel A."/>
            <person name="Rasinkangas P."/>
            <person name="Parkhill J."/>
            <person name="Rea M.C."/>
            <person name="O'Sullivan O."/>
            <person name="Ritari J."/>
            <person name="Douillard F.P."/>
            <person name="Paul Ross R."/>
            <person name="Yang R."/>
            <person name="Briner A.E."/>
            <person name="Felis G.E."/>
            <person name="de Vos W.M."/>
            <person name="Barrangou R."/>
            <person name="Klaenhammer T.R."/>
            <person name="Caufield P.W."/>
            <person name="Cui Y."/>
            <person name="Zhang H."/>
            <person name="O'Toole P.W."/>
        </authorList>
    </citation>
    <scope>NUCLEOTIDE SEQUENCE [LARGE SCALE GENOMIC DNA]</scope>
    <source>
        <strain evidence="1 2">DSM 14500</strain>
    </source>
</reference>
<dbReference type="AlphaFoldDB" id="A0A0R1QDE1"/>
<dbReference type="PATRIC" id="fig|1423770.3.peg.1640"/>
<comment type="caution">
    <text evidence="1">The sequence shown here is derived from an EMBL/GenBank/DDBJ whole genome shotgun (WGS) entry which is preliminary data.</text>
</comment>
<dbReference type="STRING" id="1423770.FD29_GL001603"/>
<accession>A0A0R1QDE1</accession>
<proteinExistence type="predicted"/>
<organism evidence="1 2">
    <name type="scientific">Companilactobacillus mindensis DSM 14500</name>
    <dbReference type="NCBI Taxonomy" id="1423770"/>
    <lineage>
        <taxon>Bacteria</taxon>
        <taxon>Bacillati</taxon>
        <taxon>Bacillota</taxon>
        <taxon>Bacilli</taxon>
        <taxon>Lactobacillales</taxon>
        <taxon>Lactobacillaceae</taxon>
        <taxon>Companilactobacillus</taxon>
    </lineage>
</organism>
<dbReference type="Proteomes" id="UP000050872">
    <property type="component" value="Unassembled WGS sequence"/>
</dbReference>
<dbReference type="EMBL" id="AZEZ01000102">
    <property type="protein sequence ID" value="KRL42733.1"/>
    <property type="molecule type" value="Genomic_DNA"/>
</dbReference>
<sequence length="57" mass="6881">MNSVLILLVAIMVVNYSNAYFSEQIDDYRQLDELYKRQINNYFNKSNKIECWDSRNP</sequence>
<name>A0A0R1QDE1_9LACO</name>
<gene>
    <name evidence="1" type="ORF">FD29_GL001603</name>
</gene>
<evidence type="ECO:0000313" key="1">
    <source>
        <dbReference type="EMBL" id="KRL42733.1"/>
    </source>
</evidence>
<evidence type="ECO:0000313" key="2">
    <source>
        <dbReference type="Proteomes" id="UP000050872"/>
    </source>
</evidence>
<protein>
    <submittedName>
        <fullName evidence="1">Uncharacterized protein</fullName>
    </submittedName>
</protein>